<sequence>MAGWSFSDIPSQQGRRAVVTGTGGLGYETALALARAGAEVTLAGRNPEKGADSVSRIRADVPAARIGFERLDLASLASVEDFAGRLLAESTSLDLLVNNAGVMTPPSRQATSDGFELQFGTNYLGHFALTGRLLPLLSKARAPRVVNLSSLAHRGGALHFDDLQWERSYRPWAAYGQSKLAMLMFAFELQRRSDAGGWGLMSNAAHPGYARTELIANGPGTDRWLFKLTGFIRPFASQSAAEGALPTLFAATAPEARGGAYYGPDGFYELKGPPKPAKAMPQAQDRKAAAKLWEVSERLTGVSFPA</sequence>
<dbReference type="NCBIfam" id="NF004846">
    <property type="entry name" value="PRK06197.1"/>
    <property type="match status" value="1"/>
</dbReference>
<evidence type="ECO:0000313" key="3">
    <source>
        <dbReference type="EMBL" id="MCK0208049.1"/>
    </source>
</evidence>
<gene>
    <name evidence="3" type="ORF">MWN33_08400</name>
</gene>
<reference evidence="4" key="1">
    <citation type="submission" date="2023-07" db="EMBL/GenBank/DDBJ databases">
        <title>Ancylobacter moscoviensis sp. nov., facultatively methylotrophic bacteria from activated sludge and the reclassification of Starkeya novella (Starkey 1934) Kelly et al. 2000 as Ancylobacter novellus comb. nov., Starkeya koreensis Im et al. 2006 as Ancylobacter koreensis comb.nov., Angulomicrobium tetraedrale Vasil'eva et al. 1986 as Ancylobacter tetraedralis comb. nov., Angulomicrobium amanitiforme Fritz et al. 2004 as Ancylobacter amanitiformis comb. nov. and Methylorhabdus multivorans Doronina et al. 1996 as Ancylobacter multivorans comb. nov. and emended description of the genus Ancylobacter.</title>
        <authorList>
            <person name="Doronina N."/>
            <person name="Chemodurova A."/>
            <person name="Grouzdev D."/>
            <person name="Koziaeva V."/>
            <person name="Shi W."/>
            <person name="Wu L."/>
            <person name="Kaparullina E."/>
        </authorList>
    </citation>
    <scope>NUCLEOTIDE SEQUENCE [LARGE SCALE GENOMIC DNA]</scope>
    <source>
        <strain evidence="4">Jip08</strain>
    </source>
</reference>
<keyword evidence="1" id="KW-0560">Oxidoreductase</keyword>
<dbReference type="InterPro" id="IPR020904">
    <property type="entry name" value="Sc_DH/Rdtase_CS"/>
</dbReference>
<dbReference type="PANTHER" id="PTHR43157:SF31">
    <property type="entry name" value="PHOSPHATIDYLINOSITOL-GLYCAN BIOSYNTHESIS CLASS F PROTEIN"/>
    <property type="match status" value="1"/>
</dbReference>
<dbReference type="EMBL" id="JALKCG010000002">
    <property type="protein sequence ID" value="MCK0208049.1"/>
    <property type="molecule type" value="Genomic_DNA"/>
</dbReference>
<proteinExistence type="inferred from homology"/>
<dbReference type="PRINTS" id="PR00081">
    <property type="entry name" value="GDHRDH"/>
</dbReference>
<dbReference type="CDD" id="cd05327">
    <property type="entry name" value="retinol-DH_like_SDR_c_like"/>
    <property type="match status" value="1"/>
</dbReference>
<dbReference type="Gene3D" id="3.40.50.720">
    <property type="entry name" value="NAD(P)-binding Rossmann-like Domain"/>
    <property type="match status" value="1"/>
</dbReference>
<dbReference type="InterPro" id="IPR002347">
    <property type="entry name" value="SDR_fam"/>
</dbReference>
<comment type="caution">
    <text evidence="3">The sequence shown here is derived from an EMBL/GenBank/DDBJ whole genome shotgun (WGS) entry which is preliminary data.</text>
</comment>
<dbReference type="RefSeq" id="WP_247200038.1">
    <property type="nucleotide sequence ID" value="NZ_JALKCG010000002.1"/>
</dbReference>
<evidence type="ECO:0000313" key="4">
    <source>
        <dbReference type="Proteomes" id="UP001202867"/>
    </source>
</evidence>
<name>A0ABT0DL93_9HYPH</name>
<dbReference type="PRINTS" id="PR00080">
    <property type="entry name" value="SDRFAMILY"/>
</dbReference>
<protein>
    <submittedName>
        <fullName evidence="3">SDR family oxidoreductase</fullName>
    </submittedName>
</protein>
<dbReference type="PROSITE" id="PS00061">
    <property type="entry name" value="ADH_SHORT"/>
    <property type="match status" value="1"/>
</dbReference>
<dbReference type="PANTHER" id="PTHR43157">
    <property type="entry name" value="PHOSPHATIDYLINOSITOL-GLYCAN BIOSYNTHESIS CLASS F PROTEIN-RELATED"/>
    <property type="match status" value="1"/>
</dbReference>
<dbReference type="NCBIfam" id="NF004513">
    <property type="entry name" value="PRK05854.1"/>
    <property type="match status" value="1"/>
</dbReference>
<dbReference type="Proteomes" id="UP001202867">
    <property type="component" value="Unassembled WGS sequence"/>
</dbReference>
<keyword evidence="4" id="KW-1185">Reference proteome</keyword>
<dbReference type="InterPro" id="IPR036291">
    <property type="entry name" value="NAD(P)-bd_dom_sf"/>
</dbReference>
<evidence type="ECO:0000256" key="1">
    <source>
        <dbReference type="ARBA" id="ARBA00023002"/>
    </source>
</evidence>
<comment type="similarity">
    <text evidence="2">Belongs to the short-chain dehydrogenases/reductases (SDR) family.</text>
</comment>
<organism evidence="3 4">
    <name type="scientific">Ancylobacter koreensis</name>
    <dbReference type="NCBI Taxonomy" id="266121"/>
    <lineage>
        <taxon>Bacteria</taxon>
        <taxon>Pseudomonadati</taxon>
        <taxon>Pseudomonadota</taxon>
        <taxon>Alphaproteobacteria</taxon>
        <taxon>Hyphomicrobiales</taxon>
        <taxon>Xanthobacteraceae</taxon>
        <taxon>Ancylobacter</taxon>
    </lineage>
</organism>
<accession>A0ABT0DL93</accession>
<dbReference type="Pfam" id="PF00106">
    <property type="entry name" value="adh_short"/>
    <property type="match status" value="1"/>
</dbReference>
<evidence type="ECO:0000256" key="2">
    <source>
        <dbReference type="RuleBase" id="RU000363"/>
    </source>
</evidence>
<dbReference type="SUPFAM" id="SSF51735">
    <property type="entry name" value="NAD(P)-binding Rossmann-fold domains"/>
    <property type="match status" value="1"/>
</dbReference>